<dbReference type="KEGG" id="hro:HELRODRAFT_68712"/>
<keyword evidence="5" id="KW-0879">Wnt signaling pathway</keyword>
<organism evidence="15 16">
    <name type="scientific">Helobdella robusta</name>
    <name type="common">Californian leech</name>
    <dbReference type="NCBI Taxonomy" id="6412"/>
    <lineage>
        <taxon>Eukaryota</taxon>
        <taxon>Metazoa</taxon>
        <taxon>Spiralia</taxon>
        <taxon>Lophotrochozoa</taxon>
        <taxon>Annelida</taxon>
        <taxon>Clitellata</taxon>
        <taxon>Hirudinea</taxon>
        <taxon>Rhynchobdellida</taxon>
        <taxon>Glossiphoniidae</taxon>
        <taxon>Helobdella</taxon>
    </lineage>
</organism>
<dbReference type="SMART" id="SM00678">
    <property type="entry name" value="WWE"/>
    <property type="match status" value="1"/>
</dbReference>
<evidence type="ECO:0000256" key="2">
    <source>
        <dbReference type="ARBA" id="ARBA00004514"/>
    </source>
</evidence>
<feature type="domain" description="RING-type" evidence="12">
    <location>
        <begin position="7"/>
        <end position="45"/>
    </location>
</feature>
<comment type="subcellular location">
    <subcellularLocation>
        <location evidence="2 11">Cytoplasm</location>
        <location evidence="2 11">Cytosol</location>
    </subcellularLocation>
</comment>
<dbReference type="EMBL" id="AMQM01001544">
    <property type="status" value="NOT_ANNOTATED_CDS"/>
    <property type="molecule type" value="Genomic_DNA"/>
</dbReference>
<evidence type="ECO:0000259" key="12">
    <source>
        <dbReference type="PROSITE" id="PS50089"/>
    </source>
</evidence>
<dbReference type="InterPro" id="IPR004170">
    <property type="entry name" value="WWE_dom"/>
</dbReference>
<dbReference type="Pfam" id="PF02825">
    <property type="entry name" value="WWE"/>
    <property type="match status" value="1"/>
</dbReference>
<dbReference type="PANTHER" id="PTHR13417">
    <property type="entry name" value="E3 UBIQUITIN-PROTEIN LIGASE RNF146"/>
    <property type="match status" value="1"/>
</dbReference>
<proteinExistence type="predicted"/>
<dbReference type="GO" id="GO:0005829">
    <property type="term" value="C:cytosol"/>
    <property type="evidence" value="ECO:0007669"/>
    <property type="project" value="UniProtKB-SubCell"/>
</dbReference>
<evidence type="ECO:0000256" key="4">
    <source>
        <dbReference type="ARBA" id="ARBA00022679"/>
    </source>
</evidence>
<dbReference type="PROSITE" id="PS50918">
    <property type="entry name" value="WWE"/>
    <property type="match status" value="1"/>
</dbReference>
<evidence type="ECO:0000256" key="3">
    <source>
        <dbReference type="ARBA" id="ARBA00022490"/>
    </source>
</evidence>
<dbReference type="Proteomes" id="UP000015101">
    <property type="component" value="Unassembled WGS sequence"/>
</dbReference>
<dbReference type="PROSITE" id="PS50089">
    <property type="entry name" value="ZF_RING_2"/>
    <property type="match status" value="1"/>
</dbReference>
<dbReference type="GO" id="GO:0005634">
    <property type="term" value="C:nucleus"/>
    <property type="evidence" value="ECO:0000318"/>
    <property type="project" value="GO_Central"/>
</dbReference>
<reference evidence="15" key="3">
    <citation type="submission" date="2015-06" db="UniProtKB">
        <authorList>
            <consortium name="EnsemblMetazoa"/>
        </authorList>
    </citation>
    <scope>IDENTIFICATION</scope>
</reference>
<dbReference type="PROSITE" id="PS00518">
    <property type="entry name" value="ZF_RING_1"/>
    <property type="match status" value="1"/>
</dbReference>
<keyword evidence="16" id="KW-1185">Reference proteome</keyword>
<dbReference type="eggNOG" id="KOG0824">
    <property type="taxonomic scope" value="Eukaryota"/>
</dbReference>
<evidence type="ECO:0000313" key="16">
    <source>
        <dbReference type="Proteomes" id="UP000015101"/>
    </source>
</evidence>
<dbReference type="GO" id="GO:0072572">
    <property type="term" value="F:poly-ADP-D-ribose binding"/>
    <property type="evidence" value="ECO:0000318"/>
    <property type="project" value="GO_Central"/>
</dbReference>
<dbReference type="Gene3D" id="3.30.40.10">
    <property type="entry name" value="Zinc/RING finger domain, C3HC4 (zinc finger)"/>
    <property type="match status" value="1"/>
</dbReference>
<evidence type="ECO:0000313" key="14">
    <source>
        <dbReference type="EMBL" id="ESN94284.1"/>
    </source>
</evidence>
<dbReference type="GeneID" id="20214235"/>
<evidence type="ECO:0000256" key="11">
    <source>
        <dbReference type="RuleBase" id="RU367115"/>
    </source>
</evidence>
<dbReference type="InterPro" id="IPR001841">
    <property type="entry name" value="Znf_RING"/>
</dbReference>
<dbReference type="InterPro" id="IPR033509">
    <property type="entry name" value="RNF146"/>
</dbReference>
<keyword evidence="6 11" id="KW-0479">Metal-binding</keyword>
<evidence type="ECO:0000256" key="6">
    <source>
        <dbReference type="ARBA" id="ARBA00022723"/>
    </source>
</evidence>
<dbReference type="GO" id="GO:0008270">
    <property type="term" value="F:zinc ion binding"/>
    <property type="evidence" value="ECO:0007669"/>
    <property type="project" value="UniProtKB-UniRule"/>
</dbReference>
<dbReference type="GO" id="GO:0006511">
    <property type="term" value="P:ubiquitin-dependent protein catabolic process"/>
    <property type="evidence" value="ECO:0000318"/>
    <property type="project" value="GO_Central"/>
</dbReference>
<dbReference type="CTD" id="20214235"/>
<comment type="catalytic activity">
    <reaction evidence="1 11">
        <text>S-ubiquitinyl-[E2 ubiquitin-conjugating enzyme]-L-cysteine + [acceptor protein]-L-lysine = [E2 ubiquitin-conjugating enzyme]-L-cysteine + N(6)-ubiquitinyl-[acceptor protein]-L-lysine.</text>
        <dbReference type="EC" id="2.3.2.27"/>
    </reaction>
</comment>
<reference evidence="14 16" key="2">
    <citation type="journal article" date="2013" name="Nature">
        <title>Insights into bilaterian evolution from three spiralian genomes.</title>
        <authorList>
            <person name="Simakov O."/>
            <person name="Marletaz F."/>
            <person name="Cho S.J."/>
            <person name="Edsinger-Gonzales E."/>
            <person name="Havlak P."/>
            <person name="Hellsten U."/>
            <person name="Kuo D.H."/>
            <person name="Larsson T."/>
            <person name="Lv J."/>
            <person name="Arendt D."/>
            <person name="Savage R."/>
            <person name="Osoegawa K."/>
            <person name="de Jong P."/>
            <person name="Grimwood J."/>
            <person name="Chapman J.A."/>
            <person name="Shapiro H."/>
            <person name="Aerts A."/>
            <person name="Otillar R.P."/>
            <person name="Terry A.Y."/>
            <person name="Boore J.L."/>
            <person name="Grigoriev I.V."/>
            <person name="Lindberg D.R."/>
            <person name="Seaver E.C."/>
            <person name="Weisblat D.A."/>
            <person name="Putnam N.H."/>
            <person name="Rokhsar D.S."/>
        </authorList>
    </citation>
    <scope>NUCLEOTIDE SEQUENCE</scope>
</reference>
<dbReference type="InterPro" id="IPR013083">
    <property type="entry name" value="Znf_RING/FYVE/PHD"/>
</dbReference>
<evidence type="ECO:0000256" key="10">
    <source>
        <dbReference type="PROSITE-ProRule" id="PRU00175"/>
    </source>
</evidence>
<dbReference type="SUPFAM" id="SSF117839">
    <property type="entry name" value="WWE domain"/>
    <property type="match status" value="1"/>
</dbReference>
<dbReference type="EC" id="2.3.2.27" evidence="11"/>
<dbReference type="InterPro" id="IPR018123">
    <property type="entry name" value="WWE-dom_subgr"/>
</dbReference>
<accession>T1FZI7</accession>
<dbReference type="PANTHER" id="PTHR13417:SF2">
    <property type="entry name" value="E3 UBIQUITIN-PROTEIN LIGASE RNF146"/>
    <property type="match status" value="1"/>
</dbReference>
<dbReference type="RefSeq" id="XP_009027196.1">
    <property type="nucleotide sequence ID" value="XM_009028948.1"/>
</dbReference>
<dbReference type="SUPFAM" id="SSF57850">
    <property type="entry name" value="RING/U-box"/>
    <property type="match status" value="1"/>
</dbReference>
<dbReference type="InterPro" id="IPR017907">
    <property type="entry name" value="Znf_RING_CS"/>
</dbReference>
<dbReference type="Gene3D" id="3.30.720.50">
    <property type="match status" value="1"/>
</dbReference>
<name>T1FZI7_HELRO</name>
<evidence type="ECO:0000256" key="1">
    <source>
        <dbReference type="ARBA" id="ARBA00000900"/>
    </source>
</evidence>
<evidence type="ECO:0000256" key="8">
    <source>
        <dbReference type="ARBA" id="ARBA00022786"/>
    </source>
</evidence>
<dbReference type="GO" id="GO:0061630">
    <property type="term" value="F:ubiquitin protein ligase activity"/>
    <property type="evidence" value="ECO:0007669"/>
    <property type="project" value="UniProtKB-UniRule"/>
</dbReference>
<protein>
    <recommendedName>
        <fullName evidence="11">E3 ubiquitin-protein ligase</fullName>
        <ecNumber evidence="11">2.3.2.27</ecNumber>
    </recommendedName>
</protein>
<dbReference type="InterPro" id="IPR044110">
    <property type="entry name" value="RING-HC_RNF146"/>
</dbReference>
<dbReference type="CDD" id="cd16546">
    <property type="entry name" value="RING-HC_RNF146"/>
    <property type="match status" value="1"/>
</dbReference>
<comment type="PTM">
    <text evidence="11">Ubiquitinated; autoubiquitinated.</text>
</comment>
<feature type="domain" description="WWE" evidence="13">
    <location>
        <begin position="63"/>
        <end position="140"/>
    </location>
</feature>
<dbReference type="OrthoDB" id="10065815at2759"/>
<gene>
    <name evidence="15" type="primary">20214235</name>
    <name evidence="14" type="ORF">HELRODRAFT_68712</name>
</gene>
<evidence type="ECO:0000256" key="9">
    <source>
        <dbReference type="ARBA" id="ARBA00022833"/>
    </source>
</evidence>
<evidence type="ECO:0000256" key="5">
    <source>
        <dbReference type="ARBA" id="ARBA00022687"/>
    </source>
</evidence>
<dbReference type="EMBL" id="KB097571">
    <property type="protein sequence ID" value="ESN94284.1"/>
    <property type="molecule type" value="Genomic_DNA"/>
</dbReference>
<sequence>MIEGHECPICLQTCVQPVLLPCNHIFCYLCAKGLASHSKKCAMCRKVIPDNYMVRPKLLDDSAPMPAIDGLTINLYQWFYRGTNGWWQYDPRVSNEIELAFNNGEVSVKIMISGFLYIVDFKSMMQYRENIPSRSRCIKRDLINIPDKKGVAGL</sequence>
<keyword evidence="4 11" id="KW-0808">Transferase</keyword>
<dbReference type="GO" id="GO:0016055">
    <property type="term" value="P:Wnt signaling pathway"/>
    <property type="evidence" value="ECO:0007669"/>
    <property type="project" value="UniProtKB-KW"/>
</dbReference>
<dbReference type="AlphaFoldDB" id="T1FZI7"/>
<dbReference type="InterPro" id="IPR037197">
    <property type="entry name" value="WWE_dom_sf"/>
</dbReference>
<dbReference type="UniPathway" id="UPA00143"/>
<keyword evidence="3 11" id="KW-0963">Cytoplasm</keyword>
<dbReference type="EnsemblMetazoa" id="HelroT68712">
    <property type="protein sequence ID" value="HelroP68712"/>
    <property type="gene ID" value="HelroG68712"/>
</dbReference>
<dbReference type="SMART" id="SM00184">
    <property type="entry name" value="RING"/>
    <property type="match status" value="1"/>
</dbReference>
<reference evidence="16" key="1">
    <citation type="submission" date="2012-12" db="EMBL/GenBank/DDBJ databases">
        <authorList>
            <person name="Hellsten U."/>
            <person name="Grimwood J."/>
            <person name="Chapman J.A."/>
            <person name="Shapiro H."/>
            <person name="Aerts A."/>
            <person name="Otillar R.P."/>
            <person name="Terry A.Y."/>
            <person name="Boore J.L."/>
            <person name="Simakov O."/>
            <person name="Marletaz F."/>
            <person name="Cho S.-J."/>
            <person name="Edsinger-Gonzales E."/>
            <person name="Havlak P."/>
            <person name="Kuo D.-H."/>
            <person name="Larsson T."/>
            <person name="Lv J."/>
            <person name="Arendt D."/>
            <person name="Savage R."/>
            <person name="Osoegawa K."/>
            <person name="de Jong P."/>
            <person name="Lindberg D.R."/>
            <person name="Seaver E.C."/>
            <person name="Weisblat D.A."/>
            <person name="Putnam N.H."/>
            <person name="Grigoriev I.V."/>
            <person name="Rokhsar D.S."/>
        </authorList>
    </citation>
    <scope>NUCLEOTIDE SEQUENCE</scope>
</reference>
<dbReference type="OMA" id="MIFFENP"/>
<dbReference type="Pfam" id="PF13920">
    <property type="entry name" value="zf-C3HC4_3"/>
    <property type="match status" value="1"/>
</dbReference>
<comment type="domain">
    <text evidence="11">The WWE domain mediates non-covalent poly(ADP-ribose)-binding.</text>
</comment>
<dbReference type="GO" id="GO:0005737">
    <property type="term" value="C:cytoplasm"/>
    <property type="evidence" value="ECO:0000318"/>
    <property type="project" value="GO_Central"/>
</dbReference>
<dbReference type="InParanoid" id="T1FZI7"/>
<keyword evidence="9 11" id="KW-0862">Zinc</keyword>
<evidence type="ECO:0000256" key="7">
    <source>
        <dbReference type="ARBA" id="ARBA00022771"/>
    </source>
</evidence>
<comment type="function">
    <text evidence="11">E3 ubiquitin-protein ligase that specifically binds poly-ADP-ribosylated proteins and mediates their ubiquitination and subsequent degradation.</text>
</comment>
<dbReference type="GO" id="GO:0051865">
    <property type="term" value="P:protein autoubiquitination"/>
    <property type="evidence" value="ECO:0007669"/>
    <property type="project" value="UniProtKB-UniRule"/>
</dbReference>
<evidence type="ECO:0000313" key="15">
    <source>
        <dbReference type="EnsemblMetazoa" id="HelroP68712"/>
    </source>
</evidence>
<evidence type="ECO:0000259" key="13">
    <source>
        <dbReference type="PROSITE" id="PS50918"/>
    </source>
</evidence>
<comment type="pathway">
    <text evidence="11">Protein modification; protein ubiquitination.</text>
</comment>
<dbReference type="HOGENOM" id="CLU_100726_0_0_1"/>
<dbReference type="GO" id="GO:0004842">
    <property type="term" value="F:ubiquitin-protein transferase activity"/>
    <property type="evidence" value="ECO:0000318"/>
    <property type="project" value="GO_Central"/>
</dbReference>
<dbReference type="STRING" id="6412.T1FZI7"/>
<keyword evidence="8 11" id="KW-0833">Ubl conjugation pathway</keyword>
<keyword evidence="7 10" id="KW-0863">Zinc-finger</keyword>